<evidence type="ECO:0000313" key="1">
    <source>
        <dbReference type="EMBL" id="KAI2386405.1"/>
    </source>
</evidence>
<protein>
    <submittedName>
        <fullName evidence="1">Uncharacterized protein</fullName>
    </submittedName>
</protein>
<name>A0ACB8UZ42_9EURO</name>
<comment type="caution">
    <text evidence="1">The sequence shown here is derived from an EMBL/GenBank/DDBJ whole genome shotgun (WGS) entry which is preliminary data.</text>
</comment>
<proteinExistence type="predicted"/>
<accession>A0ACB8UZ42</accession>
<gene>
    <name evidence="1" type="ORF">LOY88_003601</name>
</gene>
<organism evidence="1">
    <name type="scientific">Ophidiomyces ophidiicola</name>
    <dbReference type="NCBI Taxonomy" id="1387563"/>
    <lineage>
        <taxon>Eukaryota</taxon>
        <taxon>Fungi</taxon>
        <taxon>Dikarya</taxon>
        <taxon>Ascomycota</taxon>
        <taxon>Pezizomycotina</taxon>
        <taxon>Eurotiomycetes</taxon>
        <taxon>Eurotiomycetidae</taxon>
        <taxon>Onygenales</taxon>
        <taxon>Onygenaceae</taxon>
        <taxon>Ophidiomyces</taxon>
    </lineage>
</organism>
<dbReference type="EMBL" id="JALBCA010000048">
    <property type="protein sequence ID" value="KAI2386405.1"/>
    <property type="molecule type" value="Genomic_DNA"/>
</dbReference>
<reference evidence="1" key="1">
    <citation type="journal article" date="2022" name="bioRxiv">
        <title>Population genetic analysis of Ophidiomyces ophidiicola, the causative agent of snake fungal disease, indicates recent introductions to the USA.</title>
        <authorList>
            <person name="Ladner J.T."/>
            <person name="Palmer J.M."/>
            <person name="Ettinger C.L."/>
            <person name="Stajich J.E."/>
            <person name="Farrell T.M."/>
            <person name="Glorioso B.M."/>
            <person name="Lawson B."/>
            <person name="Price S.J."/>
            <person name="Stengle A.G."/>
            <person name="Grear D.A."/>
            <person name="Lorch J.M."/>
        </authorList>
    </citation>
    <scope>NUCLEOTIDE SEQUENCE</scope>
    <source>
        <strain evidence="1">NWHC 24266-5</strain>
    </source>
</reference>
<sequence>MSSSSGMRFHRALRLLGLASLIGVALFVTNNTSVQFIPVPEHAHEGPSGPAGQEQIPSTPTHETHPIAQLLGNSRSAWSHVRSRQSKTLEEAVKEYERRYKLPPPPNFDIWFKFAKSRGIELTDEYDSIYHSLLPFWGLQPKIIRARAKEALGYDNALIGVLIRDGKVSLANGGGDNNFWKRKALMGMMKPFVEYLPDMDLAFNTHDEPRVVIPSDDLNRLVSSALRGIVSDRGNKSLEKSWTRPTDLNKGDRFEEFRITRFNAFAHQPTWTTSRSSCPVDSPARALNDNGVDNIGAYSFSDLGFIYNTTAFSDICLSPSLKETFGMFERPNAVNVVRDLFPIFSESKVSSFQDILYPSPWYWAGNVTYESSKDYKWKSKKNQLFWRGSTTGGLSRAGGWRRQHRQLFVKGLNALDDVKVLEKNEGKWLAKTVKRATFRPLLNVNFSHVGQCDPEDCEAQRGFFDIVEPSGQQDAWAYKYLVDIDGNAFSGRYYAFLKSNSLIYKIAVFREWHSEWIQPWVHYVPLSLKGTEHIESVRYFSEEEEGQQHAQTIAKESSEWAKKSLKNEALEVWFFRLLLEYGRVVDDNRDNIGFSLPSS</sequence>